<name>A0A832SF11_9EURY</name>
<evidence type="ECO:0000313" key="2">
    <source>
        <dbReference type="Proteomes" id="UP000600774"/>
    </source>
</evidence>
<organism evidence="1 2">
    <name type="scientific">Methanosarcina acetivorans</name>
    <dbReference type="NCBI Taxonomy" id="2214"/>
    <lineage>
        <taxon>Archaea</taxon>
        <taxon>Methanobacteriati</taxon>
        <taxon>Methanobacteriota</taxon>
        <taxon>Stenosarchaea group</taxon>
        <taxon>Methanomicrobia</taxon>
        <taxon>Methanosarcinales</taxon>
        <taxon>Methanosarcinaceae</taxon>
        <taxon>Methanosarcina</taxon>
    </lineage>
</organism>
<dbReference type="OMA" id="DYWHRSA"/>
<dbReference type="GeneID" id="1475689"/>
<reference evidence="1" key="1">
    <citation type="journal article" date="2020" name="bioRxiv">
        <title>A rank-normalized archaeal taxonomy based on genome phylogeny resolves widespread incomplete and uneven classifications.</title>
        <authorList>
            <person name="Rinke C."/>
            <person name="Chuvochina M."/>
            <person name="Mussig A.J."/>
            <person name="Chaumeil P.-A."/>
            <person name="Waite D.W."/>
            <person name="Whitman W.B."/>
            <person name="Parks D.H."/>
            <person name="Hugenholtz P."/>
        </authorList>
    </citation>
    <scope>NUCLEOTIDE SEQUENCE</scope>
    <source>
        <strain evidence="1">UBA8876</strain>
    </source>
</reference>
<comment type="caution">
    <text evidence="1">The sequence shown here is derived from an EMBL/GenBank/DDBJ whole genome shotgun (WGS) entry which is preliminary data.</text>
</comment>
<gene>
    <name evidence="1" type="ORF">HA338_01760</name>
</gene>
<dbReference type="EMBL" id="DUJU01000021">
    <property type="protein sequence ID" value="HIH92802.1"/>
    <property type="molecule type" value="Genomic_DNA"/>
</dbReference>
<sequence length="191" mass="21221">MAESGDRRAFIQTKTGFLSWPLKTSFAVGDRVILVPSYRGYEVLEKLSGPVPGDRVLLFPQKAGGYVVASQTHLPIKVCDYWHRSAAYMGEVVDLGTFIFSWNGYGLIYLSSSKTVAANLYVDDAIRAITPHGTLNFQQIGFNPFGNEQFYGLANITSICRAGNNSVTVQIYDRFGQGLGYYPDELWLIKV</sequence>
<dbReference type="AlphaFoldDB" id="A0A832SF11"/>
<protein>
    <submittedName>
        <fullName evidence="1">Uncharacterized protein</fullName>
    </submittedName>
</protein>
<accession>A0A832SF11</accession>
<evidence type="ECO:0000313" key="1">
    <source>
        <dbReference type="EMBL" id="HIH92802.1"/>
    </source>
</evidence>
<dbReference type="Proteomes" id="UP000600774">
    <property type="component" value="Unassembled WGS sequence"/>
</dbReference>
<dbReference type="RefSeq" id="WP_011023696.1">
    <property type="nucleotide sequence ID" value="NZ_DUJU01000021.1"/>
</dbReference>
<proteinExistence type="predicted"/>